<keyword evidence="3" id="KW-1185">Reference proteome</keyword>
<dbReference type="EMBL" id="ML986743">
    <property type="protein sequence ID" value="KAF2258676.1"/>
    <property type="molecule type" value="Genomic_DNA"/>
</dbReference>
<evidence type="ECO:0000256" key="1">
    <source>
        <dbReference type="SAM" id="MobiDB-lite"/>
    </source>
</evidence>
<sequence length="315" mass="35335">MPLVTRRASRSIELLSHNNPKPDDNVKKENTYRKPTATDTPTKTSSKEVSDNEDEKRDIHENEDSTTTARGEENQAGSEEGNDGANKVSAIPETVDFVMTKDSLEIGWNRSASSSEAPKTEENKTWTEELEANATEVSSNARSELESTQIDHASPSQESDLEFLFATPSTSTLPTSHIISVLFKLRSRLRIDGPYSHTITNFRISLYSCARTQICNNNAQSAGHKLGCSLAPRYHHFRRNHSNIIWAIPTPIRSPHNPLRPIPHVQSRLPKHPTSRAATDKGNLHLCWPETLPTRDVGLQRTSRSRLDGEHFQRD</sequence>
<reference evidence="3" key="1">
    <citation type="journal article" date="2020" name="Stud. Mycol.">
        <title>101 Dothideomycetes genomes: A test case for predicting lifestyles and emergence of pathogens.</title>
        <authorList>
            <person name="Haridas S."/>
            <person name="Albert R."/>
            <person name="Binder M."/>
            <person name="Bloem J."/>
            <person name="LaButti K."/>
            <person name="Salamov A."/>
            <person name="Andreopoulos B."/>
            <person name="Baker S."/>
            <person name="Barry K."/>
            <person name="Bills G."/>
            <person name="Bluhm B."/>
            <person name="Cannon C."/>
            <person name="Castanera R."/>
            <person name="Culley D."/>
            <person name="Daum C."/>
            <person name="Ezra D."/>
            <person name="Gonzalez J."/>
            <person name="Henrissat B."/>
            <person name="Kuo A."/>
            <person name="Liang C."/>
            <person name="Lipzen A."/>
            <person name="Lutzoni F."/>
            <person name="Magnuson J."/>
            <person name="Mondo S."/>
            <person name="Nolan M."/>
            <person name="Ohm R."/>
            <person name="Pangilinan J."/>
            <person name="Park H.-J."/>
            <person name="Ramirez L."/>
            <person name="Alfaro M."/>
            <person name="Sun H."/>
            <person name="Tritt A."/>
            <person name="Yoshinaga Y."/>
            <person name="Zwiers L.-H."/>
            <person name="Turgeon B."/>
            <person name="Goodwin S."/>
            <person name="Spatafora J."/>
            <person name="Crous P."/>
            <person name="Grigoriev I."/>
        </authorList>
    </citation>
    <scope>NUCLEOTIDE SEQUENCE [LARGE SCALE GENOMIC DNA]</scope>
    <source>
        <strain evidence="3">CBS 304.66</strain>
    </source>
</reference>
<gene>
    <name evidence="2" type="ORF">CC78DRAFT_594105</name>
</gene>
<dbReference type="AlphaFoldDB" id="A0A9P4JY69"/>
<evidence type="ECO:0000313" key="3">
    <source>
        <dbReference type="Proteomes" id="UP000800093"/>
    </source>
</evidence>
<feature type="compositionally biased region" description="Basic and acidic residues" evidence="1">
    <location>
        <begin position="20"/>
        <end position="32"/>
    </location>
</feature>
<feature type="compositionally biased region" description="Polar residues" evidence="1">
    <location>
        <begin position="135"/>
        <end position="156"/>
    </location>
</feature>
<comment type="caution">
    <text evidence="2">The sequence shown here is derived from an EMBL/GenBank/DDBJ whole genome shotgun (WGS) entry which is preliminary data.</text>
</comment>
<evidence type="ECO:0000313" key="2">
    <source>
        <dbReference type="EMBL" id="KAF2258676.1"/>
    </source>
</evidence>
<feature type="region of interest" description="Disordered" evidence="1">
    <location>
        <begin position="1"/>
        <end position="88"/>
    </location>
</feature>
<dbReference type="Proteomes" id="UP000800093">
    <property type="component" value="Unassembled WGS sequence"/>
</dbReference>
<accession>A0A9P4JY69</accession>
<feature type="compositionally biased region" description="Basic and acidic residues" evidence="1">
    <location>
        <begin position="45"/>
        <end position="63"/>
    </location>
</feature>
<organism evidence="2 3">
    <name type="scientific">Lojkania enalia</name>
    <dbReference type="NCBI Taxonomy" id="147567"/>
    <lineage>
        <taxon>Eukaryota</taxon>
        <taxon>Fungi</taxon>
        <taxon>Dikarya</taxon>
        <taxon>Ascomycota</taxon>
        <taxon>Pezizomycotina</taxon>
        <taxon>Dothideomycetes</taxon>
        <taxon>Pleosporomycetidae</taxon>
        <taxon>Pleosporales</taxon>
        <taxon>Pleosporales incertae sedis</taxon>
        <taxon>Lojkania</taxon>
    </lineage>
</organism>
<protein>
    <submittedName>
        <fullName evidence="2">Uncharacterized protein</fullName>
    </submittedName>
</protein>
<name>A0A9P4JY69_9PLEO</name>
<proteinExistence type="predicted"/>
<feature type="region of interest" description="Disordered" evidence="1">
    <location>
        <begin position="132"/>
        <end position="156"/>
    </location>
</feature>